<dbReference type="Ensembl" id="ENSSMAT00000025434.2">
    <property type="protein sequence ID" value="ENSSMAP00000025133.1"/>
    <property type="gene ID" value="ENSSMAG00000015378.2"/>
</dbReference>
<dbReference type="SUPFAM" id="SSF50353">
    <property type="entry name" value="Cytokine"/>
    <property type="match status" value="1"/>
</dbReference>
<dbReference type="CDD" id="cd23310">
    <property type="entry name" value="beta-trefoil_FGF19-like"/>
    <property type="match status" value="1"/>
</dbReference>
<reference evidence="3" key="2">
    <citation type="submission" date="2025-08" db="UniProtKB">
        <authorList>
            <consortium name="Ensembl"/>
        </authorList>
    </citation>
    <scope>IDENTIFICATION</scope>
</reference>
<comment type="similarity">
    <text evidence="1 2">Belongs to the heparin-binding growth factors family.</text>
</comment>
<dbReference type="GeneID" id="118288030"/>
<name>A0A8D3AXH9_SCOMX</name>
<dbReference type="PROSITE" id="PS00247">
    <property type="entry name" value="HBGF_FGF"/>
    <property type="match status" value="1"/>
</dbReference>
<reference evidence="3" key="1">
    <citation type="submission" date="2023-05" db="EMBL/GenBank/DDBJ databases">
        <title>High-quality long-read genome of Scophthalmus maximus.</title>
        <authorList>
            <person name="Lien S."/>
            <person name="Martinez P."/>
        </authorList>
    </citation>
    <scope>NUCLEOTIDE SEQUENCE [LARGE SCALE GENOMIC DNA]</scope>
</reference>
<dbReference type="CTD" id="26291"/>
<dbReference type="Proteomes" id="UP000694558">
    <property type="component" value="Chromosome 18"/>
</dbReference>
<proteinExistence type="inferred from homology"/>
<protein>
    <recommendedName>
        <fullName evidence="2">Fibroblast growth factor</fullName>
        <shortName evidence="2">FGF</shortName>
    </recommendedName>
</protein>
<evidence type="ECO:0000313" key="4">
    <source>
        <dbReference type="Proteomes" id="UP000694558"/>
    </source>
</evidence>
<evidence type="ECO:0000313" key="3">
    <source>
        <dbReference type="Ensembl" id="ENSSMAP00000025133.1"/>
    </source>
</evidence>
<gene>
    <name evidence="3" type="primary">fgf21</name>
</gene>
<dbReference type="GO" id="GO:0008083">
    <property type="term" value="F:growth factor activity"/>
    <property type="evidence" value="ECO:0007669"/>
    <property type="project" value="InterPro"/>
</dbReference>
<dbReference type="AlphaFoldDB" id="A0A8D3AXH9"/>
<feature type="chain" id="PRO_5034398314" description="Fibroblast growth factor" evidence="2">
    <location>
        <begin position="25"/>
        <end position="207"/>
    </location>
</feature>
<dbReference type="OrthoDB" id="5987799at2759"/>
<dbReference type="InterPro" id="IPR008996">
    <property type="entry name" value="IL1/FGF"/>
</dbReference>
<dbReference type="KEGG" id="smau:118288030"/>
<sequence length="207" mass="23214">MFLLPHTSFLSSFLLILPLPFSLSFYLADSNPLLSFDSQVREGHLYTDNHRRGMYLQMTQDGRVSGSDVQTPYSLLQMKSVKSGHIVIRGLSSSLFLCVDSGGHLRGQAHYTEADCTFQELLLADGYTRFLSSHHGFPVSLASRHPPGRHSVPFTRFLPLRNTLTLESVSEQPPSSQKYFNLDSDDPFEMGRSSLISPQFSAGKKRK</sequence>
<accession>A0A8D3AXH9</accession>
<dbReference type="PANTHER" id="PTHR11486">
    <property type="entry name" value="FIBROBLAST GROWTH FACTOR"/>
    <property type="match status" value="1"/>
</dbReference>
<organism evidence="3 4">
    <name type="scientific">Scophthalmus maximus</name>
    <name type="common">Turbot</name>
    <name type="synonym">Psetta maxima</name>
    <dbReference type="NCBI Taxonomy" id="52904"/>
    <lineage>
        <taxon>Eukaryota</taxon>
        <taxon>Metazoa</taxon>
        <taxon>Chordata</taxon>
        <taxon>Craniata</taxon>
        <taxon>Vertebrata</taxon>
        <taxon>Euteleostomi</taxon>
        <taxon>Actinopterygii</taxon>
        <taxon>Neopterygii</taxon>
        <taxon>Teleostei</taxon>
        <taxon>Neoteleostei</taxon>
        <taxon>Acanthomorphata</taxon>
        <taxon>Carangaria</taxon>
        <taxon>Pleuronectiformes</taxon>
        <taxon>Pleuronectoidei</taxon>
        <taxon>Scophthalmidae</taxon>
        <taxon>Scophthalmus</taxon>
    </lineage>
</organism>
<dbReference type="SMART" id="SM00442">
    <property type="entry name" value="FGF"/>
    <property type="match status" value="1"/>
</dbReference>
<dbReference type="Pfam" id="PF00167">
    <property type="entry name" value="FGF"/>
    <property type="match status" value="1"/>
</dbReference>
<feature type="signal peptide" evidence="2">
    <location>
        <begin position="1"/>
        <end position="24"/>
    </location>
</feature>
<dbReference type="Gene3D" id="2.80.10.50">
    <property type="match status" value="1"/>
</dbReference>
<evidence type="ECO:0000256" key="2">
    <source>
        <dbReference type="RuleBase" id="RU049442"/>
    </source>
</evidence>
<dbReference type="GeneTree" id="ENSGT00940000167425"/>
<keyword evidence="2" id="KW-0732">Signal</keyword>
<dbReference type="InterPro" id="IPR002209">
    <property type="entry name" value="Fibroblast_GF_fam"/>
</dbReference>
<evidence type="ECO:0000256" key="1">
    <source>
        <dbReference type="ARBA" id="ARBA00007936"/>
    </source>
</evidence>
<dbReference type="RefSeq" id="XP_035469674.1">
    <property type="nucleotide sequence ID" value="XM_035613781.1"/>
</dbReference>
<dbReference type="OMA" id="EEACNFH"/>